<sequence>MRCSHALFVLCILCRMRPVALAKSLCDQQPDRCKSMHPRTRRYFLEWYGVEPPGSAPLPNCSQASERWHPLCRNTAGPEWCSLQGQQKEDAPNHLMGMVPCSLFMECKEFSKTTMYNYNSSGLAACLHNKRIVSVGDSVVNEMMVHFCLFLAYDIPEFVLQYLTIGYKKSTQASSRLLSHGPVSLEMFPNSRNFTFRDSRINLTVQMVHSGALHLQDHGGLRTLTHPEFASELIRLGLHPHTTQTGRPDIVVTGASFHDDVNLGTSCDSSCSCNSTWSSQLGEYIHYMQGVASLLALLQRSGASVVWMTLFPRGKQYRGGPDFLRAVVDQAAQTELERAGFVREGGRIVDQWPVYRSYFQNGNYGPSSLHTAPLTIADCNLPPDLVSMRTHFLLDAICTAQGQWEPRCGMGSQYRPQAAYVTSLNAQCSCARYGLSIFTPHLCNTSYGPSSNFFERRATRYHPSRWAGLLGS</sequence>
<evidence type="ECO:0008006" key="3">
    <source>
        <dbReference type="Google" id="ProtNLM"/>
    </source>
</evidence>
<gene>
    <name evidence="2" type="ORF">PCAR00345_LOCUS2814</name>
</gene>
<name>A0A7S4ESQ7_CHRCT</name>
<organism evidence="2">
    <name type="scientific">Chrysotila carterae</name>
    <name type="common">Marine alga</name>
    <name type="synonym">Syracosphaera carterae</name>
    <dbReference type="NCBI Taxonomy" id="13221"/>
    <lineage>
        <taxon>Eukaryota</taxon>
        <taxon>Haptista</taxon>
        <taxon>Haptophyta</taxon>
        <taxon>Prymnesiophyceae</taxon>
        <taxon>Isochrysidales</taxon>
        <taxon>Isochrysidaceae</taxon>
        <taxon>Chrysotila</taxon>
    </lineage>
</organism>
<keyword evidence="1" id="KW-0732">Signal</keyword>
<feature type="chain" id="PRO_5030606287" description="SGNH domain-containing protein" evidence="1">
    <location>
        <begin position="23"/>
        <end position="472"/>
    </location>
</feature>
<dbReference type="AlphaFoldDB" id="A0A7S4ESQ7"/>
<evidence type="ECO:0000256" key="1">
    <source>
        <dbReference type="SAM" id="SignalP"/>
    </source>
</evidence>
<dbReference type="EMBL" id="HBIZ01004969">
    <property type="protein sequence ID" value="CAE0750229.1"/>
    <property type="molecule type" value="Transcribed_RNA"/>
</dbReference>
<accession>A0A7S4ESQ7</accession>
<evidence type="ECO:0000313" key="2">
    <source>
        <dbReference type="EMBL" id="CAE0750229.1"/>
    </source>
</evidence>
<proteinExistence type="predicted"/>
<protein>
    <recommendedName>
        <fullName evidence="3">SGNH domain-containing protein</fullName>
    </recommendedName>
</protein>
<feature type="signal peptide" evidence="1">
    <location>
        <begin position="1"/>
        <end position="22"/>
    </location>
</feature>
<reference evidence="2" key="1">
    <citation type="submission" date="2021-01" db="EMBL/GenBank/DDBJ databases">
        <authorList>
            <person name="Corre E."/>
            <person name="Pelletier E."/>
            <person name="Niang G."/>
            <person name="Scheremetjew M."/>
            <person name="Finn R."/>
            <person name="Kale V."/>
            <person name="Holt S."/>
            <person name="Cochrane G."/>
            <person name="Meng A."/>
            <person name="Brown T."/>
            <person name="Cohen L."/>
        </authorList>
    </citation>
    <scope>NUCLEOTIDE SEQUENCE</scope>
    <source>
        <strain evidence="2">CCMP645</strain>
    </source>
</reference>